<keyword evidence="1" id="KW-0812">Transmembrane</keyword>
<feature type="transmembrane region" description="Helical" evidence="1">
    <location>
        <begin position="181"/>
        <end position="202"/>
    </location>
</feature>
<dbReference type="PANTHER" id="PTHR42204:SF1">
    <property type="entry name" value="INTEGRAL MEMBRANE PROTEIN"/>
    <property type="match status" value="1"/>
</dbReference>
<keyword evidence="1" id="KW-0472">Membrane</keyword>
<evidence type="ECO:0000259" key="2">
    <source>
        <dbReference type="Pfam" id="PF01970"/>
    </source>
</evidence>
<name>D9PUI9_METTM</name>
<dbReference type="AlphaFoldDB" id="D9PUI9"/>
<dbReference type="InterPro" id="IPR002823">
    <property type="entry name" value="DUF112_TM"/>
</dbReference>
<dbReference type="PaxDb" id="79929-MTBMA_c02790"/>
<gene>
    <name evidence="3" type="ordered locus">MTBMA_c02790</name>
</gene>
<dbReference type="HOGENOM" id="CLU_043916_0_0_2"/>
<feature type="transmembrane region" description="Helical" evidence="1">
    <location>
        <begin position="267"/>
        <end position="289"/>
    </location>
</feature>
<feature type="domain" description="DUF112" evidence="2">
    <location>
        <begin position="8"/>
        <end position="400"/>
    </location>
</feature>
<feature type="transmembrane region" description="Helical" evidence="1">
    <location>
        <begin position="130"/>
        <end position="148"/>
    </location>
</feature>
<protein>
    <recommendedName>
        <fullName evidence="2">DUF112 domain-containing protein</fullName>
    </recommendedName>
</protein>
<accession>D9PUI9</accession>
<keyword evidence="4" id="KW-1185">Reference proteome</keyword>
<feature type="transmembrane region" description="Helical" evidence="1">
    <location>
        <begin position="372"/>
        <end position="388"/>
    </location>
</feature>
<evidence type="ECO:0000313" key="3">
    <source>
        <dbReference type="EMBL" id="ADL57887.1"/>
    </source>
</evidence>
<evidence type="ECO:0000256" key="1">
    <source>
        <dbReference type="SAM" id="Phobius"/>
    </source>
</evidence>
<feature type="transmembrane region" description="Helical" evidence="1">
    <location>
        <begin position="49"/>
        <end position="67"/>
    </location>
</feature>
<reference evidence="3 4" key="2">
    <citation type="journal article" date="2010" name="J. Bacteriol.">
        <title>Complete genome sequence of Methanothermobacter marburgensis, a methanoarchaeon model organism.</title>
        <authorList>
            <person name="Liesegang H."/>
            <person name="Kaster A.K."/>
            <person name="Wiezer A."/>
            <person name="Goenrich M."/>
            <person name="Wollherr A."/>
            <person name="Seedorf H."/>
            <person name="Gottschalk G."/>
            <person name="Thauer R.K."/>
        </authorList>
    </citation>
    <scope>NUCLEOTIDE SEQUENCE [LARGE SCALE GENOMIC DNA]</scope>
    <source>
        <strain evidence="4">ATCC BAA-927 / DSM 2133 / JCM 14651 / NBRC 100331 / OCM 82 / Marburg</strain>
    </source>
</reference>
<keyword evidence="1" id="KW-1133">Transmembrane helix</keyword>
<dbReference type="Pfam" id="PF01970">
    <property type="entry name" value="TctA"/>
    <property type="match status" value="1"/>
</dbReference>
<reference key="1">
    <citation type="submission" date="2009-08" db="EMBL/GenBank/DDBJ databases">
        <title>The genome sequence of Methanothermobacter marburgensis.</title>
        <authorList>
            <person name="Kaster A."/>
            <person name="Seedorf H."/>
            <person name="Goenrich M."/>
            <person name="Wiezer A."/>
            <person name="Liesegang H."/>
            <person name="Thauer R."/>
            <person name="Gottschalk G."/>
        </authorList>
    </citation>
    <scope>NUCLEOTIDE SEQUENCE</scope>
    <source>
        <strain>Marburg</strain>
    </source>
</reference>
<feature type="transmembrane region" description="Helical" evidence="1">
    <location>
        <begin position="157"/>
        <end position="175"/>
    </location>
</feature>
<dbReference type="EMBL" id="CP001710">
    <property type="protein sequence ID" value="ADL57887.1"/>
    <property type="molecule type" value="Genomic_DNA"/>
</dbReference>
<dbReference type="PATRIC" id="fig|79929.8.peg.273"/>
<organism evidence="3 4">
    <name type="scientific">Methanothermobacter marburgensis (strain ATCC BAA-927 / DSM 2133 / JCM 14651 / NBRC 100331 / OCM 82 / Marburg)</name>
    <name type="common">Methanobacterium thermoautotrophicum</name>
    <dbReference type="NCBI Taxonomy" id="79929"/>
    <lineage>
        <taxon>Archaea</taxon>
        <taxon>Methanobacteriati</taxon>
        <taxon>Methanobacteriota</taxon>
        <taxon>Methanomada group</taxon>
        <taxon>Methanobacteria</taxon>
        <taxon>Methanobacteriales</taxon>
        <taxon>Methanobacteriaceae</taxon>
        <taxon>Methanothermobacter</taxon>
    </lineage>
</organism>
<evidence type="ECO:0000313" key="4">
    <source>
        <dbReference type="Proteomes" id="UP000000345"/>
    </source>
</evidence>
<dbReference type="PANTHER" id="PTHR42204">
    <property type="entry name" value="INTEGRAL MEMBRANE PROTEIN"/>
    <property type="match status" value="1"/>
</dbReference>
<feature type="transmembrane region" description="Helical" evidence="1">
    <location>
        <begin position="223"/>
        <end position="247"/>
    </location>
</feature>
<dbReference type="KEGG" id="mmg:MTBMA_c02790"/>
<dbReference type="STRING" id="79929.MTBMA_c02790"/>
<feature type="transmembrane region" description="Helical" evidence="1">
    <location>
        <begin position="310"/>
        <end position="334"/>
    </location>
</feature>
<proteinExistence type="predicted"/>
<feature type="transmembrane region" description="Helical" evidence="1">
    <location>
        <begin position="346"/>
        <end position="365"/>
    </location>
</feature>
<sequence>MIGITDILFACFLGIITGILTGLIPGIHVNTVGAFIFASSTHLHVSEEFLAVFLLSLSVAHALLEFIPSALLGVPDEGTAISVLPSHRMVLEGKAGEAIRAATVGGVGGILITIILLPSLFLILPPLYNFLRPHIWLILILVSFYMIIKLSRNFEAVIWASVLFLFSGAMGWLMFQTPISPGLGLMTLFTGFFGLSTLLYSLNSASDIPEQSRVQFTEFNMNTLRSVSAGGLASVLLGFLPGFGPAQGGMIAASLTGSGGEDAPEDFIMAISGLNTSDALFSLLTLYLIGNPRSGIAVYISEIVQDVSMAHLMLFISASILAVSAAAVASIKLGDHLASSLSGINYRRVSACVMLFMMASIFFFAIMEGASLLFIAVALLTSTAFGIIPHCAGISKSHLMGVLVLPAVVIYMGI</sequence>
<feature type="transmembrane region" description="Helical" evidence="1">
    <location>
        <begin position="98"/>
        <end position="124"/>
    </location>
</feature>
<feature type="transmembrane region" description="Helical" evidence="1">
    <location>
        <begin position="7"/>
        <end position="29"/>
    </location>
</feature>
<dbReference type="Proteomes" id="UP000000345">
    <property type="component" value="Chromosome"/>
</dbReference>